<feature type="region of interest" description="Disordered" evidence="1">
    <location>
        <begin position="230"/>
        <end position="390"/>
    </location>
</feature>
<feature type="compositionally biased region" description="Gly residues" evidence="1">
    <location>
        <begin position="241"/>
        <end position="350"/>
    </location>
</feature>
<evidence type="ECO:0000313" key="5">
    <source>
        <dbReference type="Proteomes" id="UP001500973"/>
    </source>
</evidence>
<comment type="caution">
    <text evidence="4">The sequence shown here is derived from an EMBL/GenBank/DDBJ whole genome shotgun (WGS) entry which is preliminary data.</text>
</comment>
<dbReference type="EMBL" id="BAAAIZ010000061">
    <property type="protein sequence ID" value="GAA1427939.1"/>
    <property type="molecule type" value="Genomic_DNA"/>
</dbReference>
<feature type="transmembrane region" description="Helical" evidence="2">
    <location>
        <begin position="184"/>
        <end position="206"/>
    </location>
</feature>
<feature type="compositionally biased region" description="Low complexity" evidence="1">
    <location>
        <begin position="597"/>
        <end position="614"/>
    </location>
</feature>
<accession>A0ABP4JSY4</accession>
<evidence type="ECO:0000313" key="4">
    <source>
        <dbReference type="EMBL" id="GAA1427939.1"/>
    </source>
</evidence>
<name>A0ABP4JSY4_9ACTN</name>
<keyword evidence="2" id="KW-1133">Transmembrane helix</keyword>
<dbReference type="Proteomes" id="UP001500973">
    <property type="component" value="Unassembled WGS sequence"/>
</dbReference>
<keyword evidence="2" id="KW-0472">Membrane</keyword>
<feature type="region of interest" description="Disordered" evidence="1">
    <location>
        <begin position="636"/>
        <end position="728"/>
    </location>
</feature>
<evidence type="ECO:0000259" key="3">
    <source>
        <dbReference type="Pfam" id="PF15648"/>
    </source>
</evidence>
<feature type="compositionally biased region" description="Acidic residues" evidence="1">
    <location>
        <begin position="362"/>
        <end position="390"/>
    </location>
</feature>
<evidence type="ECO:0000256" key="1">
    <source>
        <dbReference type="SAM" id="MobiDB-lite"/>
    </source>
</evidence>
<keyword evidence="2" id="KW-0812">Transmembrane</keyword>
<feature type="transmembrane region" description="Helical" evidence="2">
    <location>
        <begin position="77"/>
        <end position="95"/>
    </location>
</feature>
<sequence>MASVGGASGAGGSGGIAAGGASVPPSGSSGAFGRRSALPRPLLFALVLVHTLFAVTVLGGIGLLLTASSYDAVDGNLLAQIAYAAAPGTLGWWLARRTRRNGGPRAWAALLAVQGWLIFGAISNIADGSTRGAMQLLLPILIVYFLTRRESRDWYRLPEGSRPPYRPFSLARMIRWRRDEGQTAVEYAGLIAVVAAIIAALVLSGLGTQILTGIQSQICKVTGAACPGPEGGDGTVTAEDGNGGDTGNGNGTGDGNGNGDGDGNGTGDGRGGDTGGNGDTGGGTGGTGGDTGGTGGNGGTGGTGGTGGNGGTGNTGGNTGDGRTGGDNGGTGTGDNGTGDGNGKGTGDDGAPGADPNLADPVSDEEEIDEPPYEDPTQDGDGGDSEGDDEGCFSGFGAFFSCAGDQIKQVGEGIFVDGIWGDITGAWDVVTNPIDTLKGLADYGSSLGEEWWNNTADAREKWDKGDYFGAIWDWGGASLSTGGTVLYDMFIGDDVADQWNKGNKTRAVSTVIWNVGSLFIPGYGEAKIAEKIGSLGRLTRVIDDAADAAEDARRAAKAGDMDALEDAARRADEAADEAEDAARKTGCTIAAPHRGIPYGDGAPGTTPGTGLNPGRTEVLAAAQAGPAYVVRAEEGCDPEAKKQAEEARKKEREAYLARKRAEEPQRAKEALKAKKKWPDPERNDTSDPRNYNPPDWADDLRSRTYGDADNGDGFWASRDRNPKPNWKNESWLRYQEQVTGTKRGYEYVVPHPDPDVPDVEFDGWDSSRQTYLEAKNGYDSYLTADRTELTASGRENLLKEARRQVEAARGKSVEWHFSNREVADAARDAFEDAGLDIEVVHTPAKPVAGDRRPEQFD</sequence>
<protein>
    <recommendedName>
        <fullName evidence="3">Tox-REase-5 domain-containing protein</fullName>
    </recommendedName>
</protein>
<feature type="transmembrane region" description="Helical" evidence="2">
    <location>
        <begin position="107"/>
        <end position="126"/>
    </location>
</feature>
<keyword evidence="5" id="KW-1185">Reference proteome</keyword>
<feature type="transmembrane region" description="Helical" evidence="2">
    <location>
        <begin position="132"/>
        <end position="147"/>
    </location>
</feature>
<feature type="domain" description="Tox-REase-5" evidence="3">
    <location>
        <begin position="731"/>
        <end position="819"/>
    </location>
</feature>
<organism evidence="4 5">
    <name type="scientific">Streptomyces thermospinosisporus</name>
    <dbReference type="NCBI Taxonomy" id="161482"/>
    <lineage>
        <taxon>Bacteria</taxon>
        <taxon>Bacillati</taxon>
        <taxon>Actinomycetota</taxon>
        <taxon>Actinomycetes</taxon>
        <taxon>Kitasatosporales</taxon>
        <taxon>Streptomycetaceae</taxon>
        <taxon>Streptomyces</taxon>
    </lineage>
</organism>
<dbReference type="RefSeq" id="WP_344014484.1">
    <property type="nucleotide sequence ID" value="NZ_BAAAIZ010000061.1"/>
</dbReference>
<evidence type="ECO:0000256" key="2">
    <source>
        <dbReference type="SAM" id="Phobius"/>
    </source>
</evidence>
<reference evidence="5" key="1">
    <citation type="journal article" date="2019" name="Int. J. Syst. Evol. Microbiol.">
        <title>The Global Catalogue of Microorganisms (GCM) 10K type strain sequencing project: providing services to taxonomists for standard genome sequencing and annotation.</title>
        <authorList>
            <consortium name="The Broad Institute Genomics Platform"/>
            <consortium name="The Broad Institute Genome Sequencing Center for Infectious Disease"/>
            <person name="Wu L."/>
            <person name="Ma J."/>
        </authorList>
    </citation>
    <scope>NUCLEOTIDE SEQUENCE [LARGE SCALE GENOMIC DNA]</scope>
    <source>
        <strain evidence="5">JCM 11756</strain>
    </source>
</reference>
<dbReference type="Pfam" id="PF15648">
    <property type="entry name" value="Tox-REase-5"/>
    <property type="match status" value="1"/>
</dbReference>
<proteinExistence type="predicted"/>
<feature type="compositionally biased region" description="Basic and acidic residues" evidence="1">
    <location>
        <begin position="636"/>
        <end position="687"/>
    </location>
</feature>
<gene>
    <name evidence="4" type="ORF">GCM10009601_40050</name>
</gene>
<feature type="region of interest" description="Disordered" evidence="1">
    <location>
        <begin position="570"/>
        <end position="614"/>
    </location>
</feature>
<dbReference type="InterPro" id="IPR028904">
    <property type="entry name" value="Tox-REase-5_dom"/>
</dbReference>
<feature type="transmembrane region" description="Helical" evidence="2">
    <location>
        <begin position="42"/>
        <end position="65"/>
    </location>
</feature>